<feature type="signal peptide" evidence="1">
    <location>
        <begin position="1"/>
        <end position="18"/>
    </location>
</feature>
<proteinExistence type="predicted"/>
<name>A0A8W7PIE3_ANOCL</name>
<sequence>MAWIIVTTIAVPLFRVTGSSKLEASSTTIPHALQPTPARLHTSAHAIRFHEQGEAYRFREKRVHQRIEDGVHHRQDAEGVVQIPVGTRVRLADHFHQQKHPHRQATHKEHQHQHDDGLEHVYLAPAPDSKRYLLNTEAGVRRSTIGCKVATLVVSVAFRSLPLSPDVLVAVHLLVPLGAPIGFRLTQNAFAITPLSQQNAPSSGRKITTNTITK</sequence>
<evidence type="ECO:0000256" key="1">
    <source>
        <dbReference type="SAM" id="SignalP"/>
    </source>
</evidence>
<keyword evidence="1" id="KW-0732">Signal</keyword>
<dbReference type="EnsemblMetazoa" id="ACOM032222-RA">
    <property type="protein sequence ID" value="ACOM032222-PA.1"/>
    <property type="gene ID" value="ACOM032222"/>
</dbReference>
<protein>
    <recommendedName>
        <fullName evidence="3">Secreted protein</fullName>
    </recommendedName>
</protein>
<evidence type="ECO:0008006" key="3">
    <source>
        <dbReference type="Google" id="ProtNLM"/>
    </source>
</evidence>
<dbReference type="Proteomes" id="UP000075882">
    <property type="component" value="Unassembled WGS sequence"/>
</dbReference>
<dbReference type="AlphaFoldDB" id="A0A8W7PIE3"/>
<reference evidence="2" key="1">
    <citation type="submission" date="2022-08" db="UniProtKB">
        <authorList>
            <consortium name="EnsemblMetazoa"/>
        </authorList>
    </citation>
    <scope>IDENTIFICATION</scope>
</reference>
<organism evidence="2">
    <name type="scientific">Anopheles coluzzii</name>
    <name type="common">African malaria mosquito</name>
    <dbReference type="NCBI Taxonomy" id="1518534"/>
    <lineage>
        <taxon>Eukaryota</taxon>
        <taxon>Metazoa</taxon>
        <taxon>Ecdysozoa</taxon>
        <taxon>Arthropoda</taxon>
        <taxon>Hexapoda</taxon>
        <taxon>Insecta</taxon>
        <taxon>Pterygota</taxon>
        <taxon>Neoptera</taxon>
        <taxon>Endopterygota</taxon>
        <taxon>Diptera</taxon>
        <taxon>Nematocera</taxon>
        <taxon>Culicoidea</taxon>
        <taxon>Culicidae</taxon>
        <taxon>Anophelinae</taxon>
        <taxon>Anopheles</taxon>
    </lineage>
</organism>
<evidence type="ECO:0000313" key="2">
    <source>
        <dbReference type="EnsemblMetazoa" id="ACOM032222-PA.1"/>
    </source>
</evidence>
<accession>A0A8W7PIE3</accession>
<feature type="chain" id="PRO_5036491842" description="Secreted protein" evidence="1">
    <location>
        <begin position="19"/>
        <end position="214"/>
    </location>
</feature>